<dbReference type="Proteomes" id="UP001205105">
    <property type="component" value="Unassembled WGS sequence"/>
</dbReference>
<dbReference type="EMBL" id="JADXDR010000086">
    <property type="protein sequence ID" value="KAI7840046.1"/>
    <property type="molecule type" value="Genomic_DNA"/>
</dbReference>
<proteinExistence type="predicted"/>
<dbReference type="PANTHER" id="PTHR43464">
    <property type="entry name" value="METHYLTRANSFERASE"/>
    <property type="match status" value="1"/>
</dbReference>
<dbReference type="InterPro" id="IPR029063">
    <property type="entry name" value="SAM-dependent_MTases_sf"/>
</dbReference>
<dbReference type="CDD" id="cd02440">
    <property type="entry name" value="AdoMet_MTases"/>
    <property type="match status" value="1"/>
</dbReference>
<dbReference type="Gene3D" id="3.40.50.150">
    <property type="entry name" value="Vaccinia Virus protein VP39"/>
    <property type="match status" value="1"/>
</dbReference>
<dbReference type="GO" id="GO:0010420">
    <property type="term" value="F:polyprenyldihydroxybenzoate methyltransferase activity"/>
    <property type="evidence" value="ECO:0007669"/>
    <property type="project" value="TreeGrafter"/>
</dbReference>
<dbReference type="PANTHER" id="PTHR43464:SF23">
    <property type="entry name" value="JUVENILE HORMONE ACID O-METHYLTRANSFERASE"/>
    <property type="match status" value="1"/>
</dbReference>
<accession>A0AAD5DPS5</accession>
<evidence type="ECO:0000256" key="1">
    <source>
        <dbReference type="SAM" id="MobiDB-lite"/>
    </source>
</evidence>
<evidence type="ECO:0000313" key="3">
    <source>
        <dbReference type="EMBL" id="KAI7840046.1"/>
    </source>
</evidence>
<dbReference type="Pfam" id="PF13649">
    <property type="entry name" value="Methyltransf_25"/>
    <property type="match status" value="1"/>
</dbReference>
<keyword evidence="4" id="KW-1185">Reference proteome</keyword>
<dbReference type="SUPFAM" id="SSF53335">
    <property type="entry name" value="S-adenosyl-L-methionine-dependent methyltransferases"/>
    <property type="match status" value="1"/>
</dbReference>
<evidence type="ECO:0000259" key="2">
    <source>
        <dbReference type="Pfam" id="PF13649"/>
    </source>
</evidence>
<name>A0AAD5DPS5_9CHLO</name>
<protein>
    <recommendedName>
        <fullName evidence="2">Methyltransferase domain-containing protein</fullName>
    </recommendedName>
</protein>
<dbReference type="AlphaFoldDB" id="A0AAD5DPS5"/>
<reference evidence="3" key="1">
    <citation type="submission" date="2020-11" db="EMBL/GenBank/DDBJ databases">
        <title>Chlorella ohadii genome sequencing and assembly.</title>
        <authorList>
            <person name="Murik O."/>
            <person name="Treves H."/>
            <person name="Kedem I."/>
            <person name="Shotland Y."/>
            <person name="Kaplan A."/>
        </authorList>
    </citation>
    <scope>NUCLEOTIDE SEQUENCE</scope>
    <source>
        <strain evidence="3">1</strain>
    </source>
</reference>
<dbReference type="InterPro" id="IPR041698">
    <property type="entry name" value="Methyltransf_25"/>
</dbReference>
<feature type="domain" description="Methyltransferase" evidence="2">
    <location>
        <begin position="195"/>
        <end position="295"/>
    </location>
</feature>
<feature type="region of interest" description="Disordered" evidence="1">
    <location>
        <begin position="51"/>
        <end position="80"/>
    </location>
</feature>
<evidence type="ECO:0000313" key="4">
    <source>
        <dbReference type="Proteomes" id="UP001205105"/>
    </source>
</evidence>
<organism evidence="3 4">
    <name type="scientific">Chlorella ohadii</name>
    <dbReference type="NCBI Taxonomy" id="2649997"/>
    <lineage>
        <taxon>Eukaryota</taxon>
        <taxon>Viridiplantae</taxon>
        <taxon>Chlorophyta</taxon>
        <taxon>core chlorophytes</taxon>
        <taxon>Trebouxiophyceae</taxon>
        <taxon>Chlorellales</taxon>
        <taxon>Chlorellaceae</taxon>
        <taxon>Chlorella clade</taxon>
        <taxon>Chlorella</taxon>
    </lineage>
</organism>
<gene>
    <name evidence="3" type="ORF">COHA_006252</name>
</gene>
<sequence>MQSTTAQLLEGQAQLQEGQAQLLEGQAQLQAAMQQLLDGQAVPVLDEGVKSAQQLQGTQDERASQDRPGQGPVAGQDQPVNEQLPSVDALAAAPVGALPPPGLFPATWAEIDQLTHARLDALAAFYAEDFGTSTDGHRRSMRIAAAAGEDIVPRGPEQQFFQAVSGTLEAPWEIGRAQAAVMNLVYDGAFDGCSVLDVGCGIGDNSLYIARHARKATITACDLVERALDVARQKAAGTGLPLECLQQDLLAPLQGELQGRQFDVVLDANLYHCFSPGANRDAYVANLAQLVKPGGQLYVLAFSDKQGGTRGPVRVSKDDLHASFGPPNWEVETIEHAVTETNPIDLVGNGGQPQTEVPAYLAHIRRAG</sequence>
<comment type="caution">
    <text evidence="3">The sequence shown here is derived from an EMBL/GenBank/DDBJ whole genome shotgun (WGS) entry which is preliminary data.</text>
</comment>